<feature type="compositionally biased region" description="Basic and acidic residues" evidence="1">
    <location>
        <begin position="263"/>
        <end position="273"/>
    </location>
</feature>
<reference evidence="2 3" key="1">
    <citation type="journal article" date="2022" name="Allergy">
        <title>Genome assembly and annotation of Periplaneta americana reveal a comprehensive cockroach allergen profile.</title>
        <authorList>
            <person name="Wang L."/>
            <person name="Xiong Q."/>
            <person name="Saelim N."/>
            <person name="Wang L."/>
            <person name="Nong W."/>
            <person name="Wan A.T."/>
            <person name="Shi M."/>
            <person name="Liu X."/>
            <person name="Cao Q."/>
            <person name="Hui J.H.L."/>
            <person name="Sookrung N."/>
            <person name="Leung T.F."/>
            <person name="Tungtrongchitr A."/>
            <person name="Tsui S.K.W."/>
        </authorList>
    </citation>
    <scope>NUCLEOTIDE SEQUENCE [LARGE SCALE GENOMIC DNA]</scope>
    <source>
        <strain evidence="2">PWHHKU_190912</strain>
    </source>
</reference>
<dbReference type="Pfam" id="PF15719">
    <property type="entry name" value="Rmp24-like"/>
    <property type="match status" value="1"/>
</dbReference>
<feature type="compositionally biased region" description="Polar residues" evidence="1">
    <location>
        <begin position="274"/>
        <end position="292"/>
    </location>
</feature>
<evidence type="ECO:0000313" key="3">
    <source>
        <dbReference type="Proteomes" id="UP001148838"/>
    </source>
</evidence>
<sequence>MDVKTAEFLWNAAKLFPSKSKLQCHYLDSKIIEIVFLPSLVCGVYKIEVINKGLPVFYWMYDKVSGSRCRLIQDDGYVSLPPKAFRNTVMCKFCNNVWMYGKCRVSVASKKLGRKGMKKIIHRQETHEELRPFEKSLIEKYNKDKDNKLVFKCLVCKRKNMLPISKPVKLKPIEVQNENIETPVQKNKKRKKRKDIYAGLNSSVVSAYTPVKEIGKVKKQNSGHMSEPVRGNSVDIHNQNMQHSPQKKKKKKKIASSSQLHAIDTKKGRKEPNHLSQTVTPQGKLQNSSIPNPRTYVRNQLKEVKQQNKASKKRKEIELAESLKNATKKAKRCNALKKILSNSTVTASSPKTTLKDFFASLM</sequence>
<evidence type="ECO:0000313" key="2">
    <source>
        <dbReference type="EMBL" id="KAJ4441693.1"/>
    </source>
</evidence>
<protein>
    <submittedName>
        <fullName evidence="2">Uncharacterized protein</fullName>
    </submittedName>
</protein>
<feature type="compositionally biased region" description="Basic residues" evidence="1">
    <location>
        <begin position="245"/>
        <end position="254"/>
    </location>
</feature>
<accession>A0ABQ8T6V4</accession>
<dbReference type="Proteomes" id="UP001148838">
    <property type="component" value="Unassembled WGS sequence"/>
</dbReference>
<comment type="caution">
    <text evidence="2">The sequence shown here is derived from an EMBL/GenBank/DDBJ whole genome shotgun (WGS) entry which is preliminary data.</text>
</comment>
<proteinExistence type="predicted"/>
<keyword evidence="3" id="KW-1185">Reference proteome</keyword>
<evidence type="ECO:0000256" key="1">
    <source>
        <dbReference type="SAM" id="MobiDB-lite"/>
    </source>
</evidence>
<organism evidence="2 3">
    <name type="scientific">Periplaneta americana</name>
    <name type="common">American cockroach</name>
    <name type="synonym">Blatta americana</name>
    <dbReference type="NCBI Taxonomy" id="6978"/>
    <lineage>
        <taxon>Eukaryota</taxon>
        <taxon>Metazoa</taxon>
        <taxon>Ecdysozoa</taxon>
        <taxon>Arthropoda</taxon>
        <taxon>Hexapoda</taxon>
        <taxon>Insecta</taxon>
        <taxon>Pterygota</taxon>
        <taxon>Neoptera</taxon>
        <taxon>Polyneoptera</taxon>
        <taxon>Dictyoptera</taxon>
        <taxon>Blattodea</taxon>
        <taxon>Blattoidea</taxon>
        <taxon>Blattidae</taxon>
        <taxon>Blattinae</taxon>
        <taxon>Periplaneta</taxon>
    </lineage>
</organism>
<dbReference type="EMBL" id="JAJSOF020000015">
    <property type="protein sequence ID" value="KAJ4441693.1"/>
    <property type="molecule type" value="Genomic_DNA"/>
</dbReference>
<name>A0ABQ8T6V4_PERAM</name>
<gene>
    <name evidence="2" type="ORF">ANN_11551</name>
</gene>
<dbReference type="InterPro" id="IPR029779">
    <property type="entry name" value="Rmp24-like"/>
</dbReference>
<feature type="region of interest" description="Disordered" evidence="1">
    <location>
        <begin position="215"/>
        <end position="293"/>
    </location>
</feature>
<feature type="compositionally biased region" description="Polar residues" evidence="1">
    <location>
        <begin position="235"/>
        <end position="244"/>
    </location>
</feature>